<organism evidence="2 3">
    <name type="scientific">Eumeta variegata</name>
    <name type="common">Bagworm moth</name>
    <name type="synonym">Eumeta japonica</name>
    <dbReference type="NCBI Taxonomy" id="151549"/>
    <lineage>
        <taxon>Eukaryota</taxon>
        <taxon>Metazoa</taxon>
        <taxon>Ecdysozoa</taxon>
        <taxon>Arthropoda</taxon>
        <taxon>Hexapoda</taxon>
        <taxon>Insecta</taxon>
        <taxon>Pterygota</taxon>
        <taxon>Neoptera</taxon>
        <taxon>Endopterygota</taxon>
        <taxon>Lepidoptera</taxon>
        <taxon>Glossata</taxon>
        <taxon>Ditrysia</taxon>
        <taxon>Tineoidea</taxon>
        <taxon>Psychidae</taxon>
        <taxon>Oiketicinae</taxon>
        <taxon>Eumeta</taxon>
    </lineage>
</organism>
<accession>A0A4C1ZUF3</accession>
<feature type="signal peptide" evidence="1">
    <location>
        <begin position="1"/>
        <end position="37"/>
    </location>
</feature>
<feature type="chain" id="PRO_5020032075" description="Secreted protein" evidence="1">
    <location>
        <begin position="38"/>
        <end position="162"/>
    </location>
</feature>
<gene>
    <name evidence="2" type="ORF">EVAR_68424_1</name>
</gene>
<reference evidence="2 3" key="1">
    <citation type="journal article" date="2019" name="Commun. Biol.">
        <title>The bagworm genome reveals a unique fibroin gene that provides high tensile strength.</title>
        <authorList>
            <person name="Kono N."/>
            <person name="Nakamura H."/>
            <person name="Ohtoshi R."/>
            <person name="Tomita M."/>
            <person name="Numata K."/>
            <person name="Arakawa K."/>
        </authorList>
    </citation>
    <scope>NUCLEOTIDE SEQUENCE [LARGE SCALE GENOMIC DNA]</scope>
</reference>
<dbReference type="AlphaFoldDB" id="A0A4C1ZUF3"/>
<keyword evidence="1" id="KW-0732">Signal</keyword>
<evidence type="ECO:0000313" key="2">
    <source>
        <dbReference type="EMBL" id="GBP91082.1"/>
    </source>
</evidence>
<evidence type="ECO:0000256" key="1">
    <source>
        <dbReference type="SAM" id="SignalP"/>
    </source>
</evidence>
<dbReference type="EMBL" id="BGZK01002140">
    <property type="protein sequence ID" value="GBP91082.1"/>
    <property type="molecule type" value="Genomic_DNA"/>
</dbReference>
<name>A0A4C1ZUF3_EUMVA</name>
<dbReference type="Proteomes" id="UP000299102">
    <property type="component" value="Unassembled WGS sequence"/>
</dbReference>
<comment type="caution">
    <text evidence="2">The sequence shown here is derived from an EMBL/GenBank/DDBJ whole genome shotgun (WGS) entry which is preliminary data.</text>
</comment>
<protein>
    <recommendedName>
        <fullName evidence="4">Secreted protein</fullName>
    </recommendedName>
</protein>
<evidence type="ECO:0000313" key="3">
    <source>
        <dbReference type="Proteomes" id="UP000299102"/>
    </source>
</evidence>
<proteinExistence type="predicted"/>
<keyword evidence="3" id="KW-1185">Reference proteome</keyword>
<evidence type="ECO:0008006" key="4">
    <source>
        <dbReference type="Google" id="ProtNLM"/>
    </source>
</evidence>
<sequence length="162" mass="18069">MQAPKQNRSARHEPVCMPISLTLSLALSLSALRRANCARVEETRAFHFYVCLSRLGGLTMPEWKGRVPSPRLIFILKSFYGTLPRFDTELDPTRFGAATTSRDELVGRRVGSHLQAAPPCYSTSFEETVKSYGTNGTAEVISSVLRYITVTHKMRNECGAKE</sequence>